<reference evidence="2 3" key="1">
    <citation type="journal article" date="2016" name="BMC Genomics">
        <title>Comparative genomics reveals Cyclospora cayetanensis possesses coccidia-like metabolism and invasion components but unique surface antigens.</title>
        <authorList>
            <person name="Liu S."/>
            <person name="Wang L."/>
            <person name="Zheng H."/>
            <person name="Xu Z."/>
            <person name="Roellig D.M."/>
            <person name="Li N."/>
            <person name="Frace M.A."/>
            <person name="Tang K."/>
            <person name="Arrowood M.J."/>
            <person name="Moss D.M."/>
            <person name="Zhang L."/>
            <person name="Feng Y."/>
            <person name="Xiao L."/>
        </authorList>
    </citation>
    <scope>NUCLEOTIDE SEQUENCE [LARGE SCALE GENOMIC DNA]</scope>
    <source>
        <strain evidence="2 3">CHN_HEN01</strain>
    </source>
</reference>
<dbReference type="EMBL" id="JROU02000252">
    <property type="protein sequence ID" value="OEH79894.1"/>
    <property type="molecule type" value="Genomic_DNA"/>
</dbReference>
<gene>
    <name evidence="2" type="ORF">cyc_05023</name>
</gene>
<keyword evidence="3" id="KW-1185">Reference proteome</keyword>
<dbReference type="InParanoid" id="A0A1D3D8V9"/>
<dbReference type="VEuPathDB" id="ToxoDB:cyc_05023"/>
<proteinExistence type="predicted"/>
<protein>
    <recommendedName>
        <fullName evidence="4">PKD/REJ-like domain-containing protein</fullName>
    </recommendedName>
</protein>
<evidence type="ECO:0008006" key="4">
    <source>
        <dbReference type="Google" id="ProtNLM"/>
    </source>
</evidence>
<dbReference type="InterPro" id="IPR013783">
    <property type="entry name" value="Ig-like_fold"/>
</dbReference>
<organism evidence="2 3">
    <name type="scientific">Cyclospora cayetanensis</name>
    <dbReference type="NCBI Taxonomy" id="88456"/>
    <lineage>
        <taxon>Eukaryota</taxon>
        <taxon>Sar</taxon>
        <taxon>Alveolata</taxon>
        <taxon>Apicomplexa</taxon>
        <taxon>Conoidasida</taxon>
        <taxon>Coccidia</taxon>
        <taxon>Eucoccidiorida</taxon>
        <taxon>Eimeriorina</taxon>
        <taxon>Eimeriidae</taxon>
        <taxon>Cyclospora</taxon>
    </lineage>
</organism>
<dbReference type="AlphaFoldDB" id="A0A1D3D8V9"/>
<evidence type="ECO:0000256" key="1">
    <source>
        <dbReference type="SAM" id="MobiDB-lite"/>
    </source>
</evidence>
<evidence type="ECO:0000313" key="3">
    <source>
        <dbReference type="Proteomes" id="UP000095192"/>
    </source>
</evidence>
<comment type="caution">
    <text evidence="2">The sequence shown here is derived from an EMBL/GenBank/DDBJ whole genome shotgun (WGS) entry which is preliminary data.</text>
</comment>
<accession>A0A1D3D8V9</accession>
<evidence type="ECO:0000313" key="2">
    <source>
        <dbReference type="EMBL" id="OEH79894.1"/>
    </source>
</evidence>
<dbReference type="Gene3D" id="2.60.40.10">
    <property type="entry name" value="Immunoglobulins"/>
    <property type="match status" value="1"/>
</dbReference>
<feature type="region of interest" description="Disordered" evidence="1">
    <location>
        <begin position="252"/>
        <end position="300"/>
    </location>
</feature>
<dbReference type="VEuPathDB" id="ToxoDB:LOC34621456"/>
<sequence>MPEDAGKGMQVTAHQAELMVRGLPEKVPQETGICSDIVLSASGSVSYVPEDPALTYTWKNTGPASLNLQNFLLNLRDGEVMIPRDVVYSAATEFISRYPGAKSIELEFSVTVTDTTGATDTASGKVDLALQLEPPFLALNSADSFSIQKHESVNLSVIPDYCPFVATLFDPGVSLQWTASCPNDPRTADQLLRLSADETTASVRPYTLTPGYRYTISATLRYTSDATLSASKEFTIAVGTDSVQIRIQYAPHPSRSERGSKAGRVTLDANRASHREEPTAVTEEATLSADGTTLPGRDTL</sequence>
<dbReference type="Proteomes" id="UP000095192">
    <property type="component" value="Unassembled WGS sequence"/>
</dbReference>
<name>A0A1D3D8V9_9EIME</name>